<proteinExistence type="predicted"/>
<dbReference type="SMART" id="SM00953">
    <property type="entry name" value="RES"/>
    <property type="match status" value="1"/>
</dbReference>
<dbReference type="Proteomes" id="UP000437862">
    <property type="component" value="Chromosome"/>
</dbReference>
<organism evidence="3 4">
    <name type="scientific">Pseudoduganella flava</name>
    <dbReference type="NCBI Taxonomy" id="871742"/>
    <lineage>
        <taxon>Bacteria</taxon>
        <taxon>Pseudomonadati</taxon>
        <taxon>Pseudomonadota</taxon>
        <taxon>Betaproteobacteria</taxon>
        <taxon>Burkholderiales</taxon>
        <taxon>Oxalobacteraceae</taxon>
        <taxon>Telluria group</taxon>
        <taxon>Pseudoduganella</taxon>
    </lineage>
</organism>
<feature type="domain" description="RES" evidence="1">
    <location>
        <begin position="18"/>
        <end position="143"/>
    </location>
</feature>
<evidence type="ECO:0000313" key="4">
    <source>
        <dbReference type="Proteomes" id="UP000315112"/>
    </source>
</evidence>
<reference evidence="3 4" key="1">
    <citation type="journal article" date="2015" name="Stand. Genomic Sci.">
        <title>Genomic Encyclopedia of Bacterial and Archaeal Type Strains, Phase III: the genomes of soil and plant-associated and newly described type strains.</title>
        <authorList>
            <person name="Whitman W.B."/>
            <person name="Woyke T."/>
            <person name="Klenk H.P."/>
            <person name="Zhou Y."/>
            <person name="Lilburn T.G."/>
            <person name="Beck B.J."/>
            <person name="De Vos P."/>
            <person name="Vandamme P."/>
            <person name="Eisen J.A."/>
            <person name="Garrity G."/>
            <person name="Hugenholtz P."/>
            <person name="Kyrpides N.C."/>
        </authorList>
    </citation>
    <scope>NUCLEOTIDE SEQUENCE [LARGE SCALE GENOMIC DNA]</scope>
    <source>
        <strain evidence="3 4">CGMCC 1.10685</strain>
    </source>
</reference>
<dbReference type="EMBL" id="VLKW01000012">
    <property type="protein sequence ID" value="TWI43407.1"/>
    <property type="molecule type" value="Genomic_DNA"/>
</dbReference>
<dbReference type="Pfam" id="PF08808">
    <property type="entry name" value="RES"/>
    <property type="match status" value="1"/>
</dbReference>
<dbReference type="InterPro" id="IPR014914">
    <property type="entry name" value="RES_dom"/>
</dbReference>
<dbReference type="AlphaFoldDB" id="A0A562PG54"/>
<reference evidence="3" key="2">
    <citation type="submission" date="2019-07" db="EMBL/GenBank/DDBJ databases">
        <authorList>
            <person name="Whitman W."/>
            <person name="Huntemann M."/>
            <person name="Clum A."/>
            <person name="Pillay M."/>
            <person name="Palaniappan K."/>
            <person name="Varghese N."/>
            <person name="Mikhailova N."/>
            <person name="Stamatis D."/>
            <person name="Reddy T."/>
            <person name="Daum C."/>
            <person name="Shapiro N."/>
            <person name="Ivanova N."/>
            <person name="Kyrpides N."/>
            <person name="Woyke T."/>
        </authorList>
    </citation>
    <scope>NUCLEOTIDE SEQUENCE</scope>
    <source>
        <strain evidence="3">CGMCC 1.10685</strain>
    </source>
</reference>
<evidence type="ECO:0000313" key="2">
    <source>
        <dbReference type="EMBL" id="QGZ40226.1"/>
    </source>
</evidence>
<accession>A0A562PG54</accession>
<protein>
    <submittedName>
        <fullName evidence="3">RES domain-containing protein</fullName>
    </submittedName>
</protein>
<reference evidence="2 5" key="3">
    <citation type="submission" date="2019-12" db="EMBL/GenBank/DDBJ databases">
        <title>Draft Genome Sequences of Six Type Strains of the Genus Massilia.</title>
        <authorList>
            <person name="Miess H."/>
            <person name="Frediansyah A."/>
            <person name="Goeker M."/>
            <person name="Gross H."/>
        </authorList>
    </citation>
    <scope>NUCLEOTIDE SEQUENCE [LARGE SCALE GENOMIC DNA]</scope>
    <source>
        <strain evidence="2 5">DSM 26639</strain>
    </source>
</reference>
<evidence type="ECO:0000313" key="3">
    <source>
        <dbReference type="EMBL" id="TWI43407.1"/>
    </source>
</evidence>
<name>A0A562PG54_9BURK</name>
<evidence type="ECO:0000313" key="5">
    <source>
        <dbReference type="Proteomes" id="UP000437862"/>
    </source>
</evidence>
<dbReference type="EMBL" id="CP046904">
    <property type="protein sequence ID" value="QGZ40226.1"/>
    <property type="molecule type" value="Genomic_DNA"/>
</dbReference>
<evidence type="ECO:0000259" key="1">
    <source>
        <dbReference type="SMART" id="SM00953"/>
    </source>
</evidence>
<dbReference type="OrthoDB" id="9789501at2"/>
<gene>
    <name evidence="2" type="ORF">GO485_15000</name>
    <name evidence="3" type="ORF">IP92_04971</name>
</gene>
<sequence length="154" mass="16588">MTAVWRIGIESPGYRANDLSSMGARLTGGRWNSEGVPMVYASASIALAMLETLVHLGGGDLPFNRFLVRIDIPEAQWNARSILEAPGGWDAIPAGITSRTAGDMWCAGARSLLLAVPSVVVPEEHNILINPRHADARLLNATTVRRLAYDPRTG</sequence>
<dbReference type="RefSeq" id="WP_145880346.1">
    <property type="nucleotide sequence ID" value="NZ_CP046904.1"/>
</dbReference>
<keyword evidence="5" id="KW-1185">Reference proteome</keyword>
<dbReference type="Proteomes" id="UP000315112">
    <property type="component" value="Unassembled WGS sequence"/>
</dbReference>